<dbReference type="Proteomes" id="UP000316008">
    <property type="component" value="Unassembled WGS sequence"/>
</dbReference>
<evidence type="ECO:0000313" key="2">
    <source>
        <dbReference type="Proteomes" id="UP000316008"/>
    </source>
</evidence>
<protein>
    <submittedName>
        <fullName evidence="1">Uncharacterized protein</fullName>
    </submittedName>
</protein>
<reference evidence="1 2" key="1">
    <citation type="submission" date="2019-07" db="EMBL/GenBank/DDBJ databases">
        <authorList>
            <person name="Huq M.A."/>
        </authorList>
    </citation>
    <scope>NUCLEOTIDE SEQUENCE [LARGE SCALE GENOMIC DNA]</scope>
    <source>
        <strain evidence="1 2">MAH-3</strain>
    </source>
</reference>
<proteinExistence type="predicted"/>
<organism evidence="1 2">
    <name type="scientific">Fluviicola chungangensis</name>
    <dbReference type="NCBI Taxonomy" id="2597671"/>
    <lineage>
        <taxon>Bacteria</taxon>
        <taxon>Pseudomonadati</taxon>
        <taxon>Bacteroidota</taxon>
        <taxon>Flavobacteriia</taxon>
        <taxon>Flavobacteriales</taxon>
        <taxon>Crocinitomicaceae</taxon>
        <taxon>Fluviicola</taxon>
    </lineage>
</organism>
<accession>A0A556N3T5</accession>
<gene>
    <name evidence="1" type="ORF">FO442_06040</name>
</gene>
<dbReference type="AlphaFoldDB" id="A0A556N3T5"/>
<dbReference type="RefSeq" id="WP_144332256.1">
    <property type="nucleotide sequence ID" value="NZ_VLPL01000002.1"/>
</dbReference>
<sequence length="63" mass="7217">MEGINTADALLSKNFPVADLDQKMKKKEERARIAIQKLKMDRLECLNEPLSPISLIIDYSKKI</sequence>
<evidence type="ECO:0000313" key="1">
    <source>
        <dbReference type="EMBL" id="TSJ46719.1"/>
    </source>
</evidence>
<dbReference type="EMBL" id="VLPL01000002">
    <property type="protein sequence ID" value="TSJ46719.1"/>
    <property type="molecule type" value="Genomic_DNA"/>
</dbReference>
<dbReference type="OrthoDB" id="9918287at2"/>
<comment type="caution">
    <text evidence="1">The sequence shown here is derived from an EMBL/GenBank/DDBJ whole genome shotgun (WGS) entry which is preliminary data.</text>
</comment>
<name>A0A556N3T5_9FLAO</name>
<keyword evidence="2" id="KW-1185">Reference proteome</keyword>